<proteinExistence type="predicted"/>
<dbReference type="EMBL" id="GBRH01167297">
    <property type="protein sequence ID" value="JAE30599.1"/>
    <property type="molecule type" value="Transcribed_RNA"/>
</dbReference>
<reference evidence="1" key="1">
    <citation type="submission" date="2014-09" db="EMBL/GenBank/DDBJ databases">
        <authorList>
            <person name="Magalhaes I.L.F."/>
            <person name="Oliveira U."/>
            <person name="Santos F.R."/>
            <person name="Vidigal T.H.D.A."/>
            <person name="Brescovit A.D."/>
            <person name="Santos A.J."/>
        </authorList>
    </citation>
    <scope>NUCLEOTIDE SEQUENCE</scope>
    <source>
        <tissue evidence="1">Shoot tissue taken approximately 20 cm above the soil surface</tissue>
    </source>
</reference>
<accession>A0A0A9H4A6</accession>
<organism evidence="1">
    <name type="scientific">Arundo donax</name>
    <name type="common">Giant reed</name>
    <name type="synonym">Donax arundinaceus</name>
    <dbReference type="NCBI Taxonomy" id="35708"/>
    <lineage>
        <taxon>Eukaryota</taxon>
        <taxon>Viridiplantae</taxon>
        <taxon>Streptophyta</taxon>
        <taxon>Embryophyta</taxon>
        <taxon>Tracheophyta</taxon>
        <taxon>Spermatophyta</taxon>
        <taxon>Magnoliopsida</taxon>
        <taxon>Liliopsida</taxon>
        <taxon>Poales</taxon>
        <taxon>Poaceae</taxon>
        <taxon>PACMAD clade</taxon>
        <taxon>Arundinoideae</taxon>
        <taxon>Arundineae</taxon>
        <taxon>Arundo</taxon>
    </lineage>
</organism>
<name>A0A0A9H4A6_ARUDO</name>
<protein>
    <submittedName>
        <fullName evidence="1">Uncharacterized protein</fullName>
    </submittedName>
</protein>
<reference evidence="1" key="2">
    <citation type="journal article" date="2015" name="Data Brief">
        <title>Shoot transcriptome of the giant reed, Arundo donax.</title>
        <authorList>
            <person name="Barrero R.A."/>
            <person name="Guerrero F.D."/>
            <person name="Moolhuijzen P."/>
            <person name="Goolsby J.A."/>
            <person name="Tidwell J."/>
            <person name="Bellgard S.E."/>
            <person name="Bellgard M.I."/>
        </authorList>
    </citation>
    <scope>NUCLEOTIDE SEQUENCE</scope>
    <source>
        <tissue evidence="1">Shoot tissue taken approximately 20 cm above the soil surface</tissue>
    </source>
</reference>
<sequence>MGSLGREIMASVSKELGPAKIFSRWSVYNRSHILPFPSVLIPLGKQNGSRSGYHAFLVNCDYLLPHDNKGSSASSLSVHCCHIV</sequence>
<dbReference type="AlphaFoldDB" id="A0A0A9H4A6"/>
<evidence type="ECO:0000313" key="1">
    <source>
        <dbReference type="EMBL" id="JAE30599.1"/>
    </source>
</evidence>